<dbReference type="Pfam" id="PF01641">
    <property type="entry name" value="SelR"/>
    <property type="match status" value="1"/>
</dbReference>
<keyword evidence="3" id="KW-1185">Reference proteome</keyword>
<comment type="caution">
    <text evidence="2">The sequence shown here is derived from an EMBL/GenBank/DDBJ whole genome shotgun (WGS) entry which is preliminary data.</text>
</comment>
<sequence length="134" mass="15032">MAAAPDRVRYPMNAQSLFFLCTQCRNHLFSIADSIGEFPSGPGVTHGVLCRAAVNVREDDTPRLLNHHPVVNVHCNQCNGHIGERFTDPANAPELHSEQGKYLFYYDKLLYWDGFGLHSCSTGEEIIIYDNGHL</sequence>
<accession>A0ABR2SV28</accession>
<feature type="domain" description="Yippee" evidence="1">
    <location>
        <begin position="17"/>
        <end position="113"/>
    </location>
</feature>
<dbReference type="Gene3D" id="2.170.150.20">
    <property type="entry name" value="Peptide methionine sulfoxide reductase"/>
    <property type="match status" value="1"/>
</dbReference>
<dbReference type="InterPro" id="IPR002579">
    <property type="entry name" value="Met_Sox_Rdtase_MsrB_dom"/>
</dbReference>
<evidence type="ECO:0000313" key="2">
    <source>
        <dbReference type="EMBL" id="KAK9029111.1"/>
    </source>
</evidence>
<dbReference type="Proteomes" id="UP001396334">
    <property type="component" value="Unassembled WGS sequence"/>
</dbReference>
<protein>
    <recommendedName>
        <fullName evidence="1">Yippee domain-containing protein</fullName>
    </recommendedName>
</protein>
<organism evidence="2 3">
    <name type="scientific">Hibiscus sabdariffa</name>
    <name type="common">roselle</name>
    <dbReference type="NCBI Taxonomy" id="183260"/>
    <lineage>
        <taxon>Eukaryota</taxon>
        <taxon>Viridiplantae</taxon>
        <taxon>Streptophyta</taxon>
        <taxon>Embryophyta</taxon>
        <taxon>Tracheophyta</taxon>
        <taxon>Spermatophyta</taxon>
        <taxon>Magnoliopsida</taxon>
        <taxon>eudicotyledons</taxon>
        <taxon>Gunneridae</taxon>
        <taxon>Pentapetalae</taxon>
        <taxon>rosids</taxon>
        <taxon>malvids</taxon>
        <taxon>Malvales</taxon>
        <taxon>Malvaceae</taxon>
        <taxon>Malvoideae</taxon>
        <taxon>Hibiscus</taxon>
    </lineage>
</organism>
<evidence type="ECO:0000259" key="1">
    <source>
        <dbReference type="PROSITE" id="PS51792"/>
    </source>
</evidence>
<name>A0ABR2SV28_9ROSI</name>
<gene>
    <name evidence="2" type="ORF">V6N11_026234</name>
</gene>
<dbReference type="EMBL" id="JBBPBN010000011">
    <property type="protein sequence ID" value="KAK9029111.1"/>
    <property type="molecule type" value="Genomic_DNA"/>
</dbReference>
<dbReference type="PROSITE" id="PS51792">
    <property type="entry name" value="YIPPEE"/>
    <property type="match status" value="1"/>
</dbReference>
<reference evidence="2 3" key="1">
    <citation type="journal article" date="2024" name="G3 (Bethesda)">
        <title>Genome assembly of Hibiscus sabdariffa L. provides insights into metabolisms of medicinal natural products.</title>
        <authorList>
            <person name="Kim T."/>
        </authorList>
    </citation>
    <scope>NUCLEOTIDE SEQUENCE [LARGE SCALE GENOMIC DNA]</scope>
    <source>
        <strain evidence="2">TK-2024</strain>
        <tissue evidence="2">Old leaves</tissue>
    </source>
</reference>
<dbReference type="InterPro" id="IPR034751">
    <property type="entry name" value="Yippee"/>
</dbReference>
<proteinExistence type="predicted"/>
<evidence type="ECO:0000313" key="3">
    <source>
        <dbReference type="Proteomes" id="UP001396334"/>
    </source>
</evidence>